<keyword evidence="5" id="KW-0964">Secreted</keyword>
<keyword evidence="10" id="KW-0443">Lipid metabolism</keyword>
<evidence type="ECO:0000256" key="4">
    <source>
        <dbReference type="ARBA" id="ARBA00021721"/>
    </source>
</evidence>
<protein>
    <recommendedName>
        <fullName evidence="4">Phospholipase A2</fullName>
        <ecNumber evidence="3">3.1.1.4</ecNumber>
    </recommendedName>
    <alternativeName>
        <fullName evidence="12">Phosphatidylcholine 2-acylhydrolase</fullName>
    </alternativeName>
</protein>
<dbReference type="PROSITE" id="PS00118">
    <property type="entry name" value="PA2_HIS"/>
    <property type="match status" value="1"/>
</dbReference>
<comment type="cofactor">
    <cofactor evidence="1">
        <name>Ca(2+)</name>
        <dbReference type="ChEBI" id="CHEBI:29108"/>
    </cofactor>
</comment>
<feature type="domain" description="Phospholipase A2-like central" evidence="13">
    <location>
        <begin position="175"/>
        <end position="270"/>
    </location>
</feature>
<dbReference type="GO" id="GO:0005576">
    <property type="term" value="C:extracellular region"/>
    <property type="evidence" value="ECO:0007669"/>
    <property type="project" value="UniProtKB-SubCell"/>
</dbReference>
<keyword evidence="6" id="KW-0479">Metal-binding</keyword>
<evidence type="ECO:0000256" key="5">
    <source>
        <dbReference type="ARBA" id="ARBA00022525"/>
    </source>
</evidence>
<dbReference type="InterPro" id="IPR033113">
    <property type="entry name" value="PLA2_histidine"/>
</dbReference>
<comment type="subcellular location">
    <subcellularLocation>
        <location evidence="2">Secreted</location>
    </subcellularLocation>
</comment>
<reference evidence="14" key="1">
    <citation type="submission" date="2015-11" db="EMBL/GenBank/DDBJ databases">
        <title>De novo transcriptome assembly of four potential Pierce s Disease insect vectors from Arizona vineyards.</title>
        <authorList>
            <person name="Tassone E.E."/>
        </authorList>
    </citation>
    <scope>NUCLEOTIDE SEQUENCE</scope>
</reference>
<dbReference type="Gene3D" id="1.20.90.10">
    <property type="entry name" value="Phospholipase A2 domain"/>
    <property type="match status" value="1"/>
</dbReference>
<keyword evidence="8" id="KW-0106">Calcium</keyword>
<proteinExistence type="predicted"/>
<keyword evidence="9" id="KW-0442">Lipid degradation</keyword>
<evidence type="ECO:0000259" key="13">
    <source>
        <dbReference type="Pfam" id="PF05826"/>
    </source>
</evidence>
<gene>
    <name evidence="14" type="ORF">g.42488</name>
</gene>
<dbReference type="GO" id="GO:0050482">
    <property type="term" value="P:arachidonate secretion"/>
    <property type="evidence" value="ECO:0007669"/>
    <property type="project" value="InterPro"/>
</dbReference>
<dbReference type="EMBL" id="GECU01024335">
    <property type="protein sequence ID" value="JAS83371.1"/>
    <property type="molecule type" value="Transcribed_RNA"/>
</dbReference>
<dbReference type="PANTHER" id="PTHR12253">
    <property type="entry name" value="RH14732P"/>
    <property type="match status" value="1"/>
</dbReference>
<dbReference type="Pfam" id="PF05826">
    <property type="entry name" value="Phospholip_A2_2"/>
    <property type="match status" value="1"/>
</dbReference>
<evidence type="ECO:0000256" key="11">
    <source>
        <dbReference type="ARBA" id="ARBA00023157"/>
    </source>
</evidence>
<dbReference type="CDD" id="cd04704">
    <property type="entry name" value="PLA2_bee_venom_like"/>
    <property type="match status" value="1"/>
</dbReference>
<evidence type="ECO:0000256" key="1">
    <source>
        <dbReference type="ARBA" id="ARBA00001913"/>
    </source>
</evidence>
<evidence type="ECO:0000256" key="7">
    <source>
        <dbReference type="ARBA" id="ARBA00022801"/>
    </source>
</evidence>
<dbReference type="InterPro" id="IPR036444">
    <property type="entry name" value="PLipase_A2_dom_sf"/>
</dbReference>
<evidence type="ECO:0000256" key="6">
    <source>
        <dbReference type="ARBA" id="ARBA00022723"/>
    </source>
</evidence>
<keyword evidence="11" id="KW-1015">Disulfide bond</keyword>
<evidence type="ECO:0000256" key="9">
    <source>
        <dbReference type="ARBA" id="ARBA00022963"/>
    </source>
</evidence>
<evidence type="ECO:0000256" key="3">
    <source>
        <dbReference type="ARBA" id="ARBA00013278"/>
    </source>
</evidence>
<dbReference type="FunFam" id="1.20.90.10:FF:000002">
    <property type="entry name" value="Phospholipase A2 group III"/>
    <property type="match status" value="1"/>
</dbReference>
<keyword evidence="7" id="KW-0378">Hydrolase</keyword>
<dbReference type="InterPro" id="IPR016090">
    <property type="entry name" value="PLA2-like_dom"/>
</dbReference>
<dbReference type="GO" id="GO:0016042">
    <property type="term" value="P:lipid catabolic process"/>
    <property type="evidence" value="ECO:0007669"/>
    <property type="project" value="UniProtKB-KW"/>
</dbReference>
<organism evidence="14">
    <name type="scientific">Homalodisca liturata</name>
    <dbReference type="NCBI Taxonomy" id="320908"/>
    <lineage>
        <taxon>Eukaryota</taxon>
        <taxon>Metazoa</taxon>
        <taxon>Ecdysozoa</taxon>
        <taxon>Arthropoda</taxon>
        <taxon>Hexapoda</taxon>
        <taxon>Insecta</taxon>
        <taxon>Pterygota</taxon>
        <taxon>Neoptera</taxon>
        <taxon>Paraneoptera</taxon>
        <taxon>Hemiptera</taxon>
        <taxon>Auchenorrhyncha</taxon>
        <taxon>Membracoidea</taxon>
        <taxon>Cicadellidae</taxon>
        <taxon>Cicadellinae</taxon>
        <taxon>Proconiini</taxon>
        <taxon>Homalodisca</taxon>
    </lineage>
</organism>
<dbReference type="AlphaFoldDB" id="A0A1B6I8W4"/>
<name>A0A1B6I8W4_9HEMI</name>
<dbReference type="GO" id="GO:0046872">
    <property type="term" value="F:metal ion binding"/>
    <property type="evidence" value="ECO:0007669"/>
    <property type="project" value="UniProtKB-KW"/>
</dbReference>
<dbReference type="EC" id="3.1.1.4" evidence="3"/>
<dbReference type="SUPFAM" id="SSF48619">
    <property type="entry name" value="Phospholipase A2, PLA2"/>
    <property type="match status" value="1"/>
</dbReference>
<accession>A0A1B6I8W4</accession>
<evidence type="ECO:0000256" key="10">
    <source>
        <dbReference type="ARBA" id="ARBA00023098"/>
    </source>
</evidence>
<dbReference type="GO" id="GO:0004623">
    <property type="term" value="F:phospholipase A2 activity"/>
    <property type="evidence" value="ECO:0007669"/>
    <property type="project" value="UniProtKB-EC"/>
</dbReference>
<evidence type="ECO:0000256" key="8">
    <source>
        <dbReference type="ARBA" id="ARBA00022837"/>
    </source>
</evidence>
<sequence length="290" mass="32064">MITPLSEVPPPRLCCEDETPVDPRTLPQWPVSVSLAVVGLLVLASVPLVSGQRGFGVTGDTSPYKGYSGIRARPEAKRLIYYHEQTIAVVEVGPKRELFNCELIEVYKPGELKTALRNMSEFAKPYRLGFDEMINLMSLCGKLSPPLLDNELPTNHSPGSRALATVNPVTLLSGILPGTKWCGAGDLADNYFDLGVEAMLDKCCRTHDLCPVKVRAYTSRYNLTNNSLYTKSHCTCDAILLQCLKDAQHSTADIMGNIYFNLLKVPCVRQGKDRTTFQPAERYDNPIIRG</sequence>
<evidence type="ECO:0000256" key="12">
    <source>
        <dbReference type="ARBA" id="ARBA00029903"/>
    </source>
</evidence>
<dbReference type="GO" id="GO:0006644">
    <property type="term" value="P:phospholipid metabolic process"/>
    <property type="evidence" value="ECO:0007669"/>
    <property type="project" value="InterPro"/>
</dbReference>
<evidence type="ECO:0000256" key="2">
    <source>
        <dbReference type="ARBA" id="ARBA00004613"/>
    </source>
</evidence>
<evidence type="ECO:0000313" key="14">
    <source>
        <dbReference type="EMBL" id="JAS83371.1"/>
    </source>
</evidence>